<keyword evidence="3" id="KW-0175">Coiled coil</keyword>
<feature type="compositionally biased region" description="Polar residues" evidence="5">
    <location>
        <begin position="442"/>
        <end position="459"/>
    </location>
</feature>
<dbReference type="PANTHER" id="PTHR30563:SF0">
    <property type="entry name" value="DNA RECOMBINATION PROTEIN RMUC"/>
    <property type="match status" value="1"/>
</dbReference>
<dbReference type="OrthoDB" id="9765111at2"/>
<dbReference type="AlphaFoldDB" id="A0A0S4M0Y2"/>
<dbReference type="RefSeq" id="WP_092342870.1">
    <property type="nucleotide sequence ID" value="NZ_LN906597.1"/>
</dbReference>
<keyword evidence="6" id="KW-1133">Transmembrane helix</keyword>
<dbReference type="Pfam" id="PF02646">
    <property type="entry name" value="RmuC"/>
    <property type="match status" value="1"/>
</dbReference>
<keyword evidence="6" id="KW-0472">Membrane</keyword>
<dbReference type="SUPFAM" id="SSF64593">
    <property type="entry name" value="Intermediate filament protein, coiled coil region"/>
    <property type="match status" value="1"/>
</dbReference>
<dbReference type="PANTHER" id="PTHR30563">
    <property type="entry name" value="DNA RECOMBINATION PROTEIN RMUC"/>
    <property type="match status" value="1"/>
</dbReference>
<accession>A0A0S4M0Y2</accession>
<dbReference type="GO" id="GO:0006310">
    <property type="term" value="P:DNA recombination"/>
    <property type="evidence" value="ECO:0007669"/>
    <property type="project" value="UniProtKB-KW"/>
</dbReference>
<dbReference type="EMBL" id="LN906597">
    <property type="protein sequence ID" value="CUT17445.1"/>
    <property type="molecule type" value="Genomic_DNA"/>
</dbReference>
<comment type="similarity">
    <text evidence="2">Belongs to the RmuC family.</text>
</comment>
<keyword evidence="4" id="KW-0233">DNA recombination</keyword>
<keyword evidence="8" id="KW-1185">Reference proteome</keyword>
<gene>
    <name evidence="7" type="primary">rmuC</name>
    <name evidence="7" type="ORF">Ark11_0608</name>
</gene>
<proteinExistence type="inferred from homology"/>
<evidence type="ECO:0000256" key="5">
    <source>
        <dbReference type="SAM" id="MobiDB-lite"/>
    </source>
</evidence>
<reference evidence="8" key="1">
    <citation type="submission" date="2015-11" db="EMBL/GenBank/DDBJ databases">
        <authorList>
            <person name="Seth-Smith H.M.B."/>
        </authorList>
    </citation>
    <scope>NUCLEOTIDE SEQUENCE [LARGE SCALE GENOMIC DNA]</scope>
    <source>
        <strain evidence="8">2013Ark11</strain>
    </source>
</reference>
<dbReference type="InterPro" id="IPR003798">
    <property type="entry name" value="DNA_recombination_RmuC"/>
</dbReference>
<comment type="function">
    <text evidence="1">Involved in DNA recombination.</text>
</comment>
<feature type="region of interest" description="Disordered" evidence="5">
    <location>
        <begin position="435"/>
        <end position="459"/>
    </location>
</feature>
<dbReference type="PATRIC" id="fig|1561003.3.peg.613"/>
<evidence type="ECO:0000256" key="1">
    <source>
        <dbReference type="ARBA" id="ARBA00003416"/>
    </source>
</evidence>
<evidence type="ECO:0000256" key="2">
    <source>
        <dbReference type="ARBA" id="ARBA00009840"/>
    </source>
</evidence>
<feature type="transmembrane region" description="Helical" evidence="6">
    <location>
        <begin position="23"/>
        <end position="42"/>
    </location>
</feature>
<evidence type="ECO:0000256" key="6">
    <source>
        <dbReference type="SAM" id="Phobius"/>
    </source>
</evidence>
<keyword evidence="6" id="KW-0812">Transmembrane</keyword>
<dbReference type="Proteomes" id="UP000198651">
    <property type="component" value="Chromosome I"/>
</dbReference>
<sequence>MSLSNDRISTNALNLIFSWKNSMIVIVSILLLTITTSVMFYAQKKFYRAGYVTRDQEIAHLQTQITRLEKELCSSREEINHHITKEQQLLHNNVRLEAEAKYHHKLSENTDSVISMTKKFLQDHMALVAHDVIKESRQELSAAHEKNMLEYVHPLQQKITAFEQYISEVYHQENQQRCTLKQEVKRLFEATLTVSKDAQNLATALKGSSKIQGNWGEMILERVLSSSGLRKDHEYKTQVTLKDEENNYLRPDVVVYLPDNKHIIIDSKVSLRDYQKYTEETENSSQFLKQHTLCIKQHIKELSQKHYDSLKDIDTLSFVILFIPIEPAFIAALSEDVTILDSASQKRIAIASPSTLMPILKTVNLLWKHDQQNKNALEIAQHGAQLYDKCTNFIESLEEIGQKIQSLSKCYETTSNRLYKGKGNLLRHIEKMKEMGVEPRKTPSQSVRTRCSTEQISEK</sequence>
<evidence type="ECO:0000256" key="3">
    <source>
        <dbReference type="ARBA" id="ARBA00023054"/>
    </source>
</evidence>
<evidence type="ECO:0000313" key="7">
    <source>
        <dbReference type="EMBL" id="CUT17445.1"/>
    </source>
</evidence>
<organism evidence="7 8">
    <name type="scientific">Candidatus Ichthyocystis hellenicum</name>
    <dbReference type="NCBI Taxonomy" id="1561003"/>
    <lineage>
        <taxon>Bacteria</taxon>
        <taxon>Pseudomonadati</taxon>
        <taxon>Pseudomonadota</taxon>
        <taxon>Betaproteobacteria</taxon>
        <taxon>Burkholderiales</taxon>
        <taxon>Candidatus Ichthyocystis</taxon>
    </lineage>
</organism>
<evidence type="ECO:0000313" key="8">
    <source>
        <dbReference type="Proteomes" id="UP000198651"/>
    </source>
</evidence>
<dbReference type="Gene3D" id="1.20.5.170">
    <property type="match status" value="1"/>
</dbReference>
<protein>
    <submittedName>
        <fullName evidence="7">DNA recombination protein rmuC</fullName>
    </submittedName>
</protein>
<evidence type="ECO:0000256" key="4">
    <source>
        <dbReference type="ARBA" id="ARBA00023172"/>
    </source>
</evidence>
<name>A0A0S4M0Y2_9BURK</name>